<evidence type="ECO:0000313" key="8">
    <source>
        <dbReference type="EMBL" id="KDN47339.1"/>
    </source>
</evidence>
<sequence length="265" mass="30062">MDMSAVSTADSSSLALAVDFSQLNSQLEEEKGLAERLREQSKLLDRSYRRLSSHLNRMHSLPASSLLHELLQPTQPMFAEVREQVAGLAQMIPPHRYYQWNQTFDWQIKNLCSCAALAFFLATGKLLDKQGAQDVLGISSSYSDRLLLSTEDYLLSLTLVTNELSRLAVTSVTLGDFLTPMALSRFVKDLHAGFQLLNLKNNELRRRFDSIKYDVKKIEEVVYDITLRGLIPAQPVQGAQRTPGLRDDYTDEEIRQVMHLLTTQK</sequence>
<dbReference type="Pfam" id="PF01997">
    <property type="entry name" value="Translin"/>
    <property type="match status" value="1"/>
</dbReference>
<dbReference type="EMBL" id="JMSN01000030">
    <property type="protein sequence ID" value="KDN47339.1"/>
    <property type="molecule type" value="Genomic_DNA"/>
</dbReference>
<dbReference type="FunCoup" id="A0A066W8H1">
    <property type="interactions" value="773"/>
</dbReference>
<evidence type="ECO:0000256" key="3">
    <source>
        <dbReference type="ARBA" id="ARBA00005902"/>
    </source>
</evidence>
<dbReference type="InterPro" id="IPR016068">
    <property type="entry name" value="Translin_N"/>
</dbReference>
<evidence type="ECO:0000313" key="9">
    <source>
        <dbReference type="Proteomes" id="UP000027361"/>
    </source>
</evidence>
<dbReference type="FunFam" id="1.20.58.200:FF:000002">
    <property type="entry name" value="Putative translin"/>
    <property type="match status" value="1"/>
</dbReference>
<gene>
    <name evidence="8" type="ORF">K437DRAFT_99694</name>
</gene>
<dbReference type="InParanoid" id="A0A066W8H1"/>
<dbReference type="PANTHER" id="PTHR10741">
    <property type="entry name" value="TRANSLIN AND TRANSLIN ASSOCIATED PROTEIN X"/>
    <property type="match status" value="1"/>
</dbReference>
<proteinExistence type="inferred from homology"/>
<dbReference type="GO" id="GO:0003697">
    <property type="term" value="F:single-stranded DNA binding"/>
    <property type="evidence" value="ECO:0007669"/>
    <property type="project" value="InterPro"/>
</dbReference>
<dbReference type="InterPro" id="IPR036081">
    <property type="entry name" value="Translin_sf"/>
</dbReference>
<name>A0A066W8H1_TILAU</name>
<keyword evidence="9" id="KW-1185">Reference proteome</keyword>
<protein>
    <submittedName>
        <fullName evidence="8">Translin</fullName>
    </submittedName>
</protein>
<dbReference type="HOGENOM" id="CLU_079179_0_0_1"/>
<dbReference type="Gene3D" id="1.20.58.200">
    <property type="entry name" value="Translin, domain 2"/>
    <property type="match status" value="1"/>
</dbReference>
<keyword evidence="6" id="KW-0238">DNA-binding</keyword>
<dbReference type="STRING" id="1037660.A0A066W8H1"/>
<evidence type="ECO:0000256" key="2">
    <source>
        <dbReference type="ARBA" id="ARBA00004496"/>
    </source>
</evidence>
<dbReference type="InterPro" id="IPR033956">
    <property type="entry name" value="Translin"/>
</dbReference>
<comment type="similarity">
    <text evidence="3">Belongs to the translin family.</text>
</comment>
<dbReference type="GO" id="GO:0043565">
    <property type="term" value="F:sequence-specific DNA binding"/>
    <property type="evidence" value="ECO:0007669"/>
    <property type="project" value="InterPro"/>
</dbReference>
<dbReference type="RefSeq" id="XP_013243828.1">
    <property type="nucleotide sequence ID" value="XM_013388374.1"/>
</dbReference>
<organism evidence="8 9">
    <name type="scientific">Tilletiaria anomala (strain ATCC 24038 / CBS 436.72 / UBC 951)</name>
    <dbReference type="NCBI Taxonomy" id="1037660"/>
    <lineage>
        <taxon>Eukaryota</taxon>
        <taxon>Fungi</taxon>
        <taxon>Dikarya</taxon>
        <taxon>Basidiomycota</taxon>
        <taxon>Ustilaginomycotina</taxon>
        <taxon>Exobasidiomycetes</taxon>
        <taxon>Georgefischeriales</taxon>
        <taxon>Tilletiariaceae</taxon>
        <taxon>Tilletiaria</taxon>
    </lineage>
</organism>
<dbReference type="Proteomes" id="UP000027361">
    <property type="component" value="Unassembled WGS sequence"/>
</dbReference>
<dbReference type="OMA" id="DAFHFTI"/>
<keyword evidence="7" id="KW-0539">Nucleus</keyword>
<dbReference type="GO" id="GO:0003723">
    <property type="term" value="F:RNA binding"/>
    <property type="evidence" value="ECO:0007669"/>
    <property type="project" value="UniProtKB-KW"/>
</dbReference>
<dbReference type="GO" id="GO:0005634">
    <property type="term" value="C:nucleus"/>
    <property type="evidence" value="ECO:0007669"/>
    <property type="project" value="UniProtKB-SubCell"/>
</dbReference>
<dbReference type="Gene3D" id="1.20.58.190">
    <property type="entry name" value="Translin, domain 1"/>
    <property type="match status" value="1"/>
</dbReference>
<evidence type="ECO:0000256" key="1">
    <source>
        <dbReference type="ARBA" id="ARBA00004123"/>
    </source>
</evidence>
<dbReference type="SUPFAM" id="SSF74784">
    <property type="entry name" value="Translin"/>
    <property type="match status" value="1"/>
</dbReference>
<dbReference type="CDD" id="cd14819">
    <property type="entry name" value="Translin"/>
    <property type="match status" value="1"/>
</dbReference>
<evidence type="ECO:0000256" key="7">
    <source>
        <dbReference type="ARBA" id="ARBA00023242"/>
    </source>
</evidence>
<comment type="subcellular location">
    <subcellularLocation>
        <location evidence="2">Cytoplasm</location>
    </subcellularLocation>
    <subcellularLocation>
        <location evidence="1">Nucleus</location>
    </subcellularLocation>
</comment>
<reference evidence="8 9" key="1">
    <citation type="submission" date="2014-05" db="EMBL/GenBank/DDBJ databases">
        <title>Draft genome sequence of a rare smut relative, Tilletiaria anomala UBC 951.</title>
        <authorList>
            <consortium name="DOE Joint Genome Institute"/>
            <person name="Toome M."/>
            <person name="Kuo A."/>
            <person name="Henrissat B."/>
            <person name="Lipzen A."/>
            <person name="Tritt A."/>
            <person name="Yoshinaga Y."/>
            <person name="Zane M."/>
            <person name="Barry K."/>
            <person name="Grigoriev I.V."/>
            <person name="Spatafora J.W."/>
            <person name="Aimea M.C."/>
        </authorList>
    </citation>
    <scope>NUCLEOTIDE SEQUENCE [LARGE SCALE GENOMIC DNA]</scope>
    <source>
        <strain evidence="8 9">UBC 951</strain>
    </source>
</reference>
<comment type="caution">
    <text evidence="8">The sequence shown here is derived from an EMBL/GenBank/DDBJ whole genome shotgun (WGS) entry which is preliminary data.</text>
</comment>
<dbReference type="GO" id="GO:0016070">
    <property type="term" value="P:RNA metabolic process"/>
    <property type="evidence" value="ECO:0007669"/>
    <property type="project" value="InterPro"/>
</dbReference>
<keyword evidence="5" id="KW-0694">RNA-binding</keyword>
<dbReference type="GeneID" id="25268000"/>
<evidence type="ECO:0000256" key="4">
    <source>
        <dbReference type="ARBA" id="ARBA00022490"/>
    </source>
</evidence>
<dbReference type="AlphaFoldDB" id="A0A066W8H1"/>
<keyword evidence="4" id="KW-0963">Cytoplasm</keyword>
<evidence type="ECO:0000256" key="5">
    <source>
        <dbReference type="ARBA" id="ARBA00022884"/>
    </source>
</evidence>
<dbReference type="OrthoDB" id="829at2759"/>
<accession>A0A066W8H1</accession>
<dbReference type="InterPro" id="IPR002848">
    <property type="entry name" value="Translin_fam"/>
</dbReference>
<dbReference type="GO" id="GO:0005737">
    <property type="term" value="C:cytoplasm"/>
    <property type="evidence" value="ECO:0007669"/>
    <property type="project" value="UniProtKB-SubCell"/>
</dbReference>
<evidence type="ECO:0000256" key="6">
    <source>
        <dbReference type="ARBA" id="ARBA00023125"/>
    </source>
</evidence>
<dbReference type="InterPro" id="IPR016069">
    <property type="entry name" value="Translin_C"/>
</dbReference>